<dbReference type="GO" id="GO:0008270">
    <property type="term" value="F:zinc ion binding"/>
    <property type="evidence" value="ECO:0007669"/>
    <property type="project" value="InterPro"/>
</dbReference>
<evidence type="ECO:0000313" key="8">
    <source>
        <dbReference type="Proteomes" id="UP000054266"/>
    </source>
</evidence>
<name>A0A0D2GDL3_9EURO</name>
<evidence type="ECO:0000256" key="3">
    <source>
        <dbReference type="ARBA" id="ARBA00023163"/>
    </source>
</evidence>
<dbReference type="Gene3D" id="4.10.240.10">
    <property type="entry name" value="Zn(2)-C6 fungal-type DNA-binding domain"/>
    <property type="match status" value="1"/>
</dbReference>
<dbReference type="CDD" id="cd00067">
    <property type="entry name" value="GAL4"/>
    <property type="match status" value="1"/>
</dbReference>
<dbReference type="STRING" id="5601.A0A0D2GDL3"/>
<feature type="domain" description="Zn(2)-C6 fungal-type" evidence="6">
    <location>
        <begin position="10"/>
        <end position="38"/>
    </location>
</feature>
<evidence type="ECO:0000256" key="1">
    <source>
        <dbReference type="ARBA" id="ARBA00023015"/>
    </source>
</evidence>
<keyword evidence="8" id="KW-1185">Reference proteome</keyword>
<dbReference type="GO" id="GO:0003677">
    <property type="term" value="F:DNA binding"/>
    <property type="evidence" value="ECO:0007669"/>
    <property type="project" value="UniProtKB-KW"/>
</dbReference>
<sequence>MVGIPGKSQGCNTCRRRKVKCDLEKPHCRRCVSSGRQCEGYERYSVFINRGQQGLQKRERLEEVRAPTASVPPASGIQHAKTPLNLTPSPRQANETQLISSFWEIYSASASRYPGPAEPMWLYQSMSSATAATASANAPATLLNQALLSLAYIRLGRLKDDQTLVIRGQQIYGQSLRLMQRVLHDPIHAHSDDTLVAARCMILYESFESTSGDMAAWQNHILGMARIIHLRGVHRHADPVSRSVLESVRYNVMIVSLMQSTASFLGEPEWLTVPWEGVSKGLDQRLFDYGFTLANMMQKSEAISKSIIQPHHQLHHPASAQQDVLDILEQTLACYIGLEGLLTELLAKRTQASHDMNSTTLQNHHLPQDIQVDHDNNAEAGPHAISLAILLALDLSFSMFTTALVQQHCSNHNHDDDQALTHNRSRRDNLFAQLARFIAPARRLQLAQQLLCHLHLSCSVRAEHLRPRIIYPLNVLRWEMRHYPAEKAQVRALFETVASRGQFRIARGVRDAGTAILPGVILEAGR</sequence>
<dbReference type="Pfam" id="PF11951">
    <property type="entry name" value="Fungal_trans_2"/>
    <property type="match status" value="1"/>
</dbReference>
<dbReference type="Proteomes" id="UP000054266">
    <property type="component" value="Unassembled WGS sequence"/>
</dbReference>
<evidence type="ECO:0000256" key="5">
    <source>
        <dbReference type="SAM" id="MobiDB-lite"/>
    </source>
</evidence>
<evidence type="ECO:0000313" key="7">
    <source>
        <dbReference type="EMBL" id="KIW70234.1"/>
    </source>
</evidence>
<accession>A0A0D2GDL3</accession>
<evidence type="ECO:0000256" key="4">
    <source>
        <dbReference type="ARBA" id="ARBA00023242"/>
    </source>
</evidence>
<dbReference type="SUPFAM" id="SSF57701">
    <property type="entry name" value="Zn2/Cys6 DNA-binding domain"/>
    <property type="match status" value="1"/>
</dbReference>
<dbReference type="PANTHER" id="PTHR38111">
    <property type="entry name" value="ZN(2)-C6 FUNGAL-TYPE DOMAIN-CONTAINING PROTEIN-RELATED"/>
    <property type="match status" value="1"/>
</dbReference>
<dbReference type="EMBL" id="KN846957">
    <property type="protein sequence ID" value="KIW70234.1"/>
    <property type="molecule type" value="Genomic_DNA"/>
</dbReference>
<keyword evidence="1" id="KW-0805">Transcription regulation</keyword>
<dbReference type="HOGENOM" id="CLU_021599_2_3_1"/>
<dbReference type="InterPro" id="IPR053178">
    <property type="entry name" value="Osmoadaptation_assoc"/>
</dbReference>
<feature type="region of interest" description="Disordered" evidence="5">
    <location>
        <begin position="67"/>
        <end position="91"/>
    </location>
</feature>
<dbReference type="PROSITE" id="PS50048">
    <property type="entry name" value="ZN2_CY6_FUNGAL_2"/>
    <property type="match status" value="1"/>
</dbReference>
<dbReference type="InterPro" id="IPR001138">
    <property type="entry name" value="Zn2Cys6_DnaBD"/>
</dbReference>
<dbReference type="InterPro" id="IPR021858">
    <property type="entry name" value="Fun_TF"/>
</dbReference>
<dbReference type="PROSITE" id="PS00463">
    <property type="entry name" value="ZN2_CY6_FUNGAL_1"/>
    <property type="match status" value="1"/>
</dbReference>
<keyword evidence="4" id="KW-0539">Nucleus</keyword>
<evidence type="ECO:0000259" key="6">
    <source>
        <dbReference type="PROSITE" id="PS50048"/>
    </source>
</evidence>
<keyword evidence="2" id="KW-0238">DNA-binding</keyword>
<dbReference type="InterPro" id="IPR036864">
    <property type="entry name" value="Zn2-C6_fun-type_DNA-bd_sf"/>
</dbReference>
<protein>
    <recommendedName>
        <fullName evidence="6">Zn(2)-C6 fungal-type domain-containing protein</fullName>
    </recommendedName>
</protein>
<gene>
    <name evidence="7" type="ORF">PV04_02524</name>
</gene>
<evidence type="ECO:0000256" key="2">
    <source>
        <dbReference type="ARBA" id="ARBA00023125"/>
    </source>
</evidence>
<organism evidence="7 8">
    <name type="scientific">Phialophora macrospora</name>
    <dbReference type="NCBI Taxonomy" id="1851006"/>
    <lineage>
        <taxon>Eukaryota</taxon>
        <taxon>Fungi</taxon>
        <taxon>Dikarya</taxon>
        <taxon>Ascomycota</taxon>
        <taxon>Pezizomycotina</taxon>
        <taxon>Eurotiomycetes</taxon>
        <taxon>Chaetothyriomycetidae</taxon>
        <taxon>Chaetothyriales</taxon>
        <taxon>Herpotrichiellaceae</taxon>
        <taxon>Phialophora</taxon>
    </lineage>
</organism>
<dbReference type="Pfam" id="PF00172">
    <property type="entry name" value="Zn_clus"/>
    <property type="match status" value="1"/>
</dbReference>
<dbReference type="GO" id="GO:0000981">
    <property type="term" value="F:DNA-binding transcription factor activity, RNA polymerase II-specific"/>
    <property type="evidence" value="ECO:0007669"/>
    <property type="project" value="InterPro"/>
</dbReference>
<dbReference type="SMART" id="SM00066">
    <property type="entry name" value="GAL4"/>
    <property type="match status" value="1"/>
</dbReference>
<reference evidence="7 8" key="1">
    <citation type="submission" date="2015-01" db="EMBL/GenBank/DDBJ databases">
        <title>The Genome Sequence of Capronia semiimmersa CBS27337.</title>
        <authorList>
            <consortium name="The Broad Institute Genomics Platform"/>
            <person name="Cuomo C."/>
            <person name="de Hoog S."/>
            <person name="Gorbushina A."/>
            <person name="Stielow B."/>
            <person name="Teixiera M."/>
            <person name="Abouelleil A."/>
            <person name="Chapman S.B."/>
            <person name="Priest M."/>
            <person name="Young S.K."/>
            <person name="Wortman J."/>
            <person name="Nusbaum C."/>
            <person name="Birren B."/>
        </authorList>
    </citation>
    <scope>NUCLEOTIDE SEQUENCE [LARGE SCALE GENOMIC DNA]</scope>
    <source>
        <strain evidence="7 8">CBS 27337</strain>
    </source>
</reference>
<dbReference type="AlphaFoldDB" id="A0A0D2GDL3"/>
<keyword evidence="3" id="KW-0804">Transcription</keyword>
<proteinExistence type="predicted"/>